<dbReference type="EMBL" id="BTGU01000003">
    <property type="protein sequence ID" value="GMN32401.1"/>
    <property type="molecule type" value="Genomic_DNA"/>
</dbReference>
<name>A0AA87ZUK1_FICCA</name>
<keyword evidence="3" id="KW-1185">Reference proteome</keyword>
<feature type="region of interest" description="Disordered" evidence="1">
    <location>
        <begin position="96"/>
        <end position="141"/>
    </location>
</feature>
<reference evidence="2" key="1">
    <citation type="submission" date="2023-07" db="EMBL/GenBank/DDBJ databases">
        <title>draft genome sequence of fig (Ficus carica).</title>
        <authorList>
            <person name="Takahashi T."/>
            <person name="Nishimura K."/>
        </authorList>
    </citation>
    <scope>NUCLEOTIDE SEQUENCE</scope>
</reference>
<proteinExistence type="predicted"/>
<evidence type="ECO:0000313" key="3">
    <source>
        <dbReference type="Proteomes" id="UP001187192"/>
    </source>
</evidence>
<accession>A0AA87ZUK1</accession>
<feature type="compositionally biased region" description="Basic and acidic residues" evidence="1">
    <location>
        <begin position="132"/>
        <end position="141"/>
    </location>
</feature>
<evidence type="ECO:0000256" key="1">
    <source>
        <dbReference type="SAM" id="MobiDB-lite"/>
    </source>
</evidence>
<protein>
    <submittedName>
        <fullName evidence="2">Uncharacterized protein</fullName>
    </submittedName>
</protein>
<organism evidence="2 3">
    <name type="scientific">Ficus carica</name>
    <name type="common">Common fig</name>
    <dbReference type="NCBI Taxonomy" id="3494"/>
    <lineage>
        <taxon>Eukaryota</taxon>
        <taxon>Viridiplantae</taxon>
        <taxon>Streptophyta</taxon>
        <taxon>Embryophyta</taxon>
        <taxon>Tracheophyta</taxon>
        <taxon>Spermatophyta</taxon>
        <taxon>Magnoliopsida</taxon>
        <taxon>eudicotyledons</taxon>
        <taxon>Gunneridae</taxon>
        <taxon>Pentapetalae</taxon>
        <taxon>rosids</taxon>
        <taxon>fabids</taxon>
        <taxon>Rosales</taxon>
        <taxon>Moraceae</taxon>
        <taxon>Ficeae</taxon>
        <taxon>Ficus</taxon>
    </lineage>
</organism>
<evidence type="ECO:0000313" key="2">
    <source>
        <dbReference type="EMBL" id="GMN32401.1"/>
    </source>
</evidence>
<dbReference type="Proteomes" id="UP001187192">
    <property type="component" value="Unassembled WGS sequence"/>
</dbReference>
<sequence>MFGIPVQAGFFEFSLNSTRLAGQFNLEDHLNRCIVNRTWFTVCPTHVKLSLVSTSTVHPPSQFSTPPQPSATSLLLACDVVDAGELVMLWMPTRGPGSPLHLTAPRTTHAALRPGSQRRWPPRSSAVGRGGEGGERERRRG</sequence>
<comment type="caution">
    <text evidence="2">The sequence shown here is derived from an EMBL/GenBank/DDBJ whole genome shotgun (WGS) entry which is preliminary data.</text>
</comment>
<dbReference type="AlphaFoldDB" id="A0AA87ZUK1"/>
<gene>
    <name evidence="2" type="ORF">TIFTF001_003655</name>
</gene>